<dbReference type="VEuPathDB" id="FungiDB:CLCR_07804"/>
<evidence type="ECO:0000313" key="2">
    <source>
        <dbReference type="Proteomes" id="UP000094526"/>
    </source>
</evidence>
<proteinExistence type="predicted"/>
<dbReference type="AlphaFoldDB" id="A0A1C1CNM9"/>
<gene>
    <name evidence="1" type="ORF">CLCR_07804</name>
</gene>
<sequence>MSPIFFDIDPLSLSLTDPILLKWCACAKEDLEFYTQQWMESSGNLPRAAASQRNQVWGRDRLARIRSTFLHRMHPEVMRYITTGQLDPGSKGLF</sequence>
<accession>A0A1C1CNM9</accession>
<dbReference type="EMBL" id="LGRB01000010">
    <property type="protein sequence ID" value="OCT50114.1"/>
    <property type="molecule type" value="Genomic_DNA"/>
</dbReference>
<dbReference type="Proteomes" id="UP000094526">
    <property type="component" value="Unassembled WGS sequence"/>
</dbReference>
<evidence type="ECO:0000313" key="1">
    <source>
        <dbReference type="EMBL" id="OCT50114.1"/>
    </source>
</evidence>
<comment type="caution">
    <text evidence="1">The sequence shown here is derived from an EMBL/GenBank/DDBJ whole genome shotgun (WGS) entry which is preliminary data.</text>
</comment>
<name>A0A1C1CNM9_9EURO</name>
<keyword evidence="2" id="KW-1185">Reference proteome</keyword>
<organism evidence="1 2">
    <name type="scientific">Cladophialophora carrionii</name>
    <dbReference type="NCBI Taxonomy" id="86049"/>
    <lineage>
        <taxon>Eukaryota</taxon>
        <taxon>Fungi</taxon>
        <taxon>Dikarya</taxon>
        <taxon>Ascomycota</taxon>
        <taxon>Pezizomycotina</taxon>
        <taxon>Eurotiomycetes</taxon>
        <taxon>Chaetothyriomycetidae</taxon>
        <taxon>Chaetothyriales</taxon>
        <taxon>Herpotrichiellaceae</taxon>
        <taxon>Cladophialophora</taxon>
    </lineage>
</organism>
<reference evidence="2" key="1">
    <citation type="submission" date="2015-07" db="EMBL/GenBank/DDBJ databases">
        <authorList>
            <person name="Teixeira M.M."/>
            <person name="Souza R.C."/>
            <person name="Almeida L.G."/>
            <person name="Vicente V.A."/>
            <person name="de Hoog S."/>
            <person name="Bocca A.L."/>
            <person name="de Almeida S.R."/>
            <person name="Vasconcelos A.T."/>
            <person name="Felipe M.S."/>
        </authorList>
    </citation>
    <scope>NUCLEOTIDE SEQUENCE [LARGE SCALE GENOMIC DNA]</scope>
    <source>
        <strain evidence="2">KSF</strain>
    </source>
</reference>
<protein>
    <submittedName>
        <fullName evidence="1">Uncharacterized protein</fullName>
    </submittedName>
</protein>